<dbReference type="InterPro" id="IPR009570">
    <property type="entry name" value="Spore_III_AC"/>
</dbReference>
<name>A0A151AUP7_9FIRM</name>
<comment type="caution">
    <text evidence="2">The sequence shown here is derived from an EMBL/GenBank/DDBJ whole genome shotgun (WGS) entry which is preliminary data.</text>
</comment>
<gene>
    <name evidence="2" type="ORF">MOMUL_24470</name>
</gene>
<dbReference type="OrthoDB" id="9800383at2"/>
<sequence length="68" mass="7685">MLSVDVSLIFRLAALAIIITIFYTFLKQAGRDEYAYMTLLAGLAIALLWVIPLIMDLFKAVQAVFQLY</sequence>
<dbReference type="RefSeq" id="WP_054935362.1">
    <property type="nucleotide sequence ID" value="NZ_LTBC01000012.1"/>
</dbReference>
<keyword evidence="1" id="KW-0472">Membrane</keyword>
<dbReference type="EMBL" id="LTBC01000012">
    <property type="protein sequence ID" value="KYH31376.1"/>
    <property type="molecule type" value="Genomic_DNA"/>
</dbReference>
<accession>A0A151AUP7</accession>
<feature type="transmembrane region" description="Helical" evidence="1">
    <location>
        <begin position="6"/>
        <end position="26"/>
    </location>
</feature>
<proteinExistence type="predicted"/>
<keyword evidence="1" id="KW-1133">Transmembrane helix</keyword>
<keyword evidence="1" id="KW-0812">Transmembrane</keyword>
<evidence type="ECO:0000313" key="2">
    <source>
        <dbReference type="EMBL" id="KYH31376.1"/>
    </source>
</evidence>
<dbReference type="AlphaFoldDB" id="A0A151AUP7"/>
<dbReference type="PATRIC" id="fig|1122241.3.peg.2606"/>
<protein>
    <submittedName>
        <fullName evidence="2">Stage III sporulation protein AC/AD protein family protein</fullName>
    </submittedName>
</protein>
<dbReference type="Proteomes" id="UP000075670">
    <property type="component" value="Unassembled WGS sequence"/>
</dbReference>
<keyword evidence="3" id="KW-1185">Reference proteome</keyword>
<feature type="transmembrane region" description="Helical" evidence="1">
    <location>
        <begin position="38"/>
        <end position="58"/>
    </location>
</feature>
<evidence type="ECO:0000313" key="3">
    <source>
        <dbReference type="Proteomes" id="UP000075670"/>
    </source>
</evidence>
<organism evidence="2 3">
    <name type="scientific">Moorella mulderi DSM 14980</name>
    <dbReference type="NCBI Taxonomy" id="1122241"/>
    <lineage>
        <taxon>Bacteria</taxon>
        <taxon>Bacillati</taxon>
        <taxon>Bacillota</taxon>
        <taxon>Clostridia</taxon>
        <taxon>Neomoorellales</taxon>
        <taxon>Neomoorellaceae</taxon>
        <taxon>Neomoorella</taxon>
    </lineage>
</organism>
<dbReference type="Pfam" id="PF06686">
    <property type="entry name" value="SpoIIIAC"/>
    <property type="match status" value="1"/>
</dbReference>
<reference evidence="2 3" key="1">
    <citation type="submission" date="2016-02" db="EMBL/GenBank/DDBJ databases">
        <title>Genome sequence of Moorella mulderi DSM 14980.</title>
        <authorList>
            <person name="Poehlein A."/>
            <person name="Daniel R."/>
        </authorList>
    </citation>
    <scope>NUCLEOTIDE SEQUENCE [LARGE SCALE GENOMIC DNA]</scope>
    <source>
        <strain evidence="2 3">DSM 14980</strain>
    </source>
</reference>
<evidence type="ECO:0000256" key="1">
    <source>
        <dbReference type="SAM" id="Phobius"/>
    </source>
</evidence>
<dbReference type="NCBIfam" id="TIGR02848">
    <property type="entry name" value="spore_III_AC"/>
    <property type="match status" value="1"/>
</dbReference>
<dbReference type="InterPro" id="IPR025664">
    <property type="entry name" value="Spore_III_AC/AD"/>
</dbReference>